<dbReference type="Pfam" id="PF00501">
    <property type="entry name" value="AMP-binding"/>
    <property type="match status" value="1"/>
</dbReference>
<evidence type="ECO:0000256" key="3">
    <source>
        <dbReference type="ARBA" id="ARBA00022598"/>
    </source>
</evidence>
<keyword evidence="4" id="KW-0547">Nucleotide-binding</keyword>
<evidence type="ECO:0000259" key="5">
    <source>
        <dbReference type="Pfam" id="PF00501"/>
    </source>
</evidence>
<dbReference type="InterPro" id="IPR011880">
    <property type="entry name" value="PA_CoA_ligase"/>
</dbReference>
<evidence type="ECO:0000256" key="1">
    <source>
        <dbReference type="ARBA" id="ARBA00005211"/>
    </source>
</evidence>
<dbReference type="GO" id="GO:0000166">
    <property type="term" value="F:nucleotide binding"/>
    <property type="evidence" value="ECO:0007669"/>
    <property type="project" value="UniProtKB-KW"/>
</dbReference>
<dbReference type="InterPro" id="IPR042099">
    <property type="entry name" value="ANL_N_sf"/>
</dbReference>
<feature type="domain" description="AMP-dependent ligase C-terminal" evidence="6">
    <location>
        <begin position="344"/>
        <end position="438"/>
    </location>
</feature>
<dbReference type="PANTHER" id="PTHR43845">
    <property type="entry name" value="BLR5969 PROTEIN"/>
    <property type="match status" value="1"/>
</dbReference>
<dbReference type="PANTHER" id="PTHR43845:SF1">
    <property type="entry name" value="BLR5969 PROTEIN"/>
    <property type="match status" value="1"/>
</dbReference>
<feature type="domain" description="AMP-dependent synthetase/ligase" evidence="5">
    <location>
        <begin position="88"/>
        <end position="294"/>
    </location>
</feature>
<sequence>MNFLREDNKAMEKRFMPSVRTREELLELQLRGLKWTVNHAYQGSAFYRERLDRAGVKPEDIRTLDDLRRLPFVTADDLRDEYPWPLRSVPFEDIVRIHASTGTTGKRKVMVYTAKDIDDWADMFARCYETAGLTREDRVQICVGYGVWTAGVGFQNGCERFGAIAIPVGPGNIEIHLQFLVDFQPTVLCATASMALLLAEEAEKHGILDKIRIRKVIMGAERSSDIMRNKIRELFRADHLFDIPGLTEVYGPGTGLDCEHHTGIHYWADYYILEILDPETLEPVKEGEVGEMVYTTLRKEGSPLIRYRSRDLTRLIPGQCPCGSILPRHDRLTGRSDDMFIIRGVNIYPSHIDEILSQHQGIGSEHQIILDRGPDGKDYMTIKVERARGAGTEGDSALARQIGEDIRKALLVRGIVEIVDYGTLPRTGRKSRRLFDNRD</sequence>
<keyword evidence="3 7" id="KW-0436">Ligase</keyword>
<organism evidence="7">
    <name type="scientific">anaerobic digester metagenome</name>
    <dbReference type="NCBI Taxonomy" id="1263854"/>
    <lineage>
        <taxon>unclassified sequences</taxon>
        <taxon>metagenomes</taxon>
        <taxon>ecological metagenomes</taxon>
    </lineage>
</organism>
<proteinExistence type="predicted"/>
<gene>
    <name evidence="7" type="primary">paaK</name>
    <name evidence="7" type="ORF">SCFA_130030</name>
</gene>
<dbReference type="InterPro" id="IPR045851">
    <property type="entry name" value="AMP-bd_C_sf"/>
</dbReference>
<accession>A0A485LWA8</accession>
<dbReference type="Gene3D" id="3.40.50.12780">
    <property type="entry name" value="N-terminal domain of ligase-like"/>
    <property type="match status" value="1"/>
</dbReference>
<comment type="pathway">
    <text evidence="1">Aromatic compound metabolism.</text>
</comment>
<evidence type="ECO:0000313" key="7">
    <source>
        <dbReference type="EMBL" id="VFU12225.1"/>
    </source>
</evidence>
<dbReference type="SUPFAM" id="SSF56801">
    <property type="entry name" value="Acetyl-CoA synthetase-like"/>
    <property type="match status" value="1"/>
</dbReference>
<dbReference type="Pfam" id="PF14535">
    <property type="entry name" value="AMP-binding_C_2"/>
    <property type="match status" value="1"/>
</dbReference>
<dbReference type="InterPro" id="IPR000873">
    <property type="entry name" value="AMP-dep_synth/lig_dom"/>
</dbReference>
<dbReference type="AlphaFoldDB" id="A0A485LWA8"/>
<comment type="subunit">
    <text evidence="2">Monomer.</text>
</comment>
<name>A0A485LWA8_9ZZZZ</name>
<dbReference type="EC" id="6.2.1.30" evidence="7"/>
<dbReference type="Gene3D" id="3.30.300.30">
    <property type="match status" value="1"/>
</dbReference>
<evidence type="ECO:0000256" key="4">
    <source>
        <dbReference type="ARBA" id="ARBA00022741"/>
    </source>
</evidence>
<dbReference type="EMBL" id="CAADRM010000035">
    <property type="protein sequence ID" value="VFU12225.1"/>
    <property type="molecule type" value="Genomic_DNA"/>
</dbReference>
<dbReference type="CDD" id="cd05913">
    <property type="entry name" value="PaaK"/>
    <property type="match status" value="1"/>
</dbReference>
<dbReference type="GO" id="GO:0047475">
    <property type="term" value="F:phenylacetate-CoA ligase activity"/>
    <property type="evidence" value="ECO:0007669"/>
    <property type="project" value="UniProtKB-EC"/>
</dbReference>
<dbReference type="InterPro" id="IPR028154">
    <property type="entry name" value="AMP-dep_Lig_C"/>
</dbReference>
<dbReference type="GO" id="GO:0010124">
    <property type="term" value="P:phenylacetate catabolic process"/>
    <property type="evidence" value="ECO:0007669"/>
    <property type="project" value="InterPro"/>
</dbReference>
<evidence type="ECO:0000259" key="6">
    <source>
        <dbReference type="Pfam" id="PF14535"/>
    </source>
</evidence>
<protein>
    <submittedName>
        <fullName evidence="7">Phenylacetate-coenzyme A ligase</fullName>
        <ecNumber evidence="7">6.2.1.30</ecNumber>
    </submittedName>
</protein>
<dbReference type="PIRSF" id="PIRSF006444">
    <property type="entry name" value="PaaK"/>
    <property type="match status" value="1"/>
</dbReference>
<evidence type="ECO:0000256" key="2">
    <source>
        <dbReference type="ARBA" id="ARBA00011245"/>
    </source>
</evidence>
<dbReference type="FunFam" id="3.40.50.12780:FF:000016">
    <property type="entry name" value="Phenylacetate-coenzyme A ligase"/>
    <property type="match status" value="1"/>
</dbReference>
<reference evidence="7" key="1">
    <citation type="submission" date="2019-03" db="EMBL/GenBank/DDBJ databases">
        <authorList>
            <person name="Hao L."/>
        </authorList>
    </citation>
    <scope>NUCLEOTIDE SEQUENCE</scope>
</reference>